<proteinExistence type="predicted"/>
<dbReference type="Proteomes" id="UP000252085">
    <property type="component" value="Unassembled WGS sequence"/>
</dbReference>
<comment type="caution">
    <text evidence="1">The sequence shown here is derived from an EMBL/GenBank/DDBJ whole genome shotgun (WGS) entry which is preliminary data.</text>
</comment>
<gene>
    <name evidence="1" type="ORF">A6769_21335</name>
</gene>
<evidence type="ECO:0000313" key="2">
    <source>
        <dbReference type="Proteomes" id="UP000252085"/>
    </source>
</evidence>
<accession>A0A367RGJ0</accession>
<dbReference type="AlphaFoldDB" id="A0A367RGJ0"/>
<protein>
    <submittedName>
        <fullName evidence="1">Uncharacterized protein</fullName>
    </submittedName>
</protein>
<reference evidence="1 2" key="1">
    <citation type="submission" date="2016-04" db="EMBL/GenBank/DDBJ databases">
        <authorList>
            <person name="Evans L.H."/>
            <person name="Alamgir A."/>
            <person name="Owens N."/>
            <person name="Weber N.D."/>
            <person name="Virtaneva K."/>
            <person name="Barbian K."/>
            <person name="Babar A."/>
            <person name="Rosenke K."/>
        </authorList>
    </citation>
    <scope>NUCLEOTIDE SEQUENCE [LARGE SCALE GENOMIC DNA]</scope>
    <source>
        <strain evidence="1">NIES-2108</strain>
    </source>
</reference>
<sequence>MSQNHSKKNSSKKDPFEQQLFTRIPPEIVATFTNAQLTELKKAFNDRIYKRHFVDIRVSIPFFVKRFYVVFLLGKEKRFKKRE</sequence>
<evidence type="ECO:0000313" key="1">
    <source>
        <dbReference type="EMBL" id="RCJ34492.1"/>
    </source>
</evidence>
<dbReference type="EMBL" id="LXQE01000155">
    <property type="protein sequence ID" value="RCJ34492.1"/>
    <property type="molecule type" value="Genomic_DNA"/>
</dbReference>
<organism evidence="1 2">
    <name type="scientific">Nostoc punctiforme NIES-2108</name>
    <dbReference type="NCBI Taxonomy" id="1356359"/>
    <lineage>
        <taxon>Bacteria</taxon>
        <taxon>Bacillati</taxon>
        <taxon>Cyanobacteriota</taxon>
        <taxon>Cyanophyceae</taxon>
        <taxon>Nostocales</taxon>
        <taxon>Nostocaceae</taxon>
        <taxon>Nostoc</taxon>
    </lineage>
</organism>
<name>A0A367RGJ0_NOSPU</name>